<evidence type="ECO:0000313" key="1">
    <source>
        <dbReference type="EMBL" id="QBY46399.1"/>
    </source>
</evidence>
<protein>
    <submittedName>
        <fullName evidence="1">Uncharacterized protein</fullName>
    </submittedName>
</protein>
<dbReference type="KEGG" id="ans:ArsFIN_50960"/>
<dbReference type="Proteomes" id="UP000295134">
    <property type="component" value="Plasmid pArsFIN7"/>
</dbReference>
<dbReference type="EMBL" id="CP038619">
    <property type="protein sequence ID" value="QBY46485.1"/>
    <property type="molecule type" value="Genomic_DNA"/>
</dbReference>
<dbReference type="AlphaFoldDB" id="A0A4P7L107"/>
<geneLocation type="plasmid" evidence="1">
    <name>pArsFIN7</name>
</geneLocation>
<accession>A0A4P7L107</accession>
<evidence type="ECO:0000313" key="3">
    <source>
        <dbReference type="Proteomes" id="UP000295134"/>
    </source>
</evidence>
<gene>
    <name evidence="1" type="ORF">ArsFIN_50100</name>
    <name evidence="2" type="ORF">ArsFIN_50960</name>
</gene>
<sequence length="49" mass="5518">MPLRSSTEFVDHYNMEHTEILEVSYAPEVKLALLNGAQLESALARQEEG</sequence>
<organism evidence="1 3">
    <name type="scientific">Arsenophonus nasoniae</name>
    <name type="common">son-killer infecting Nasonia vitripennis</name>
    <dbReference type="NCBI Taxonomy" id="638"/>
    <lineage>
        <taxon>Bacteria</taxon>
        <taxon>Pseudomonadati</taxon>
        <taxon>Pseudomonadota</taxon>
        <taxon>Gammaproteobacteria</taxon>
        <taxon>Enterobacterales</taxon>
        <taxon>Morganellaceae</taxon>
        <taxon>Arsenophonus</taxon>
    </lineage>
</organism>
<dbReference type="KEGG" id="ans:ArsFIN_50100"/>
<geneLocation type="plasmid" evidence="3">
    <name>parsfin7</name>
</geneLocation>
<evidence type="ECO:0000313" key="2">
    <source>
        <dbReference type="EMBL" id="QBY46485.1"/>
    </source>
</evidence>
<reference evidence="1 3" key="1">
    <citation type="submission" date="2019-03" db="EMBL/GenBank/DDBJ databases">
        <title>Long-read sequencing reveals hyperdense prophage content in a complex bacterial symbiont genome.</title>
        <authorList>
            <person name="Frost C.L."/>
            <person name="Siozios S."/>
            <person name="Nadal-Jimenez P."/>
            <person name="Brockhurst M.A."/>
            <person name="King K.C."/>
            <person name="Darby A.C."/>
            <person name="Hurst G.D.D."/>
        </authorList>
    </citation>
    <scope>NUCLEOTIDE SEQUENCE [LARGE SCALE GENOMIC DNA]</scope>
    <source>
        <strain evidence="1 3">FIN</strain>
        <plasmid evidence="3">parsfin7</plasmid>
        <plasmid evidence="1">pArsFIN7</plasmid>
    </source>
</reference>
<proteinExistence type="predicted"/>
<name>A0A4P7L107_9GAMM</name>
<dbReference type="EMBL" id="CP038619">
    <property type="protein sequence ID" value="QBY46399.1"/>
    <property type="molecule type" value="Genomic_DNA"/>
</dbReference>
<keyword evidence="1" id="KW-0614">Plasmid</keyword>